<evidence type="ECO:0000256" key="1">
    <source>
        <dbReference type="PROSITE-ProRule" id="PRU00042"/>
    </source>
</evidence>
<keyword evidence="1" id="KW-0479">Metal-binding</keyword>
<dbReference type="OrthoDB" id="6077919at2759"/>
<keyword evidence="1" id="KW-0862">Zinc</keyword>
<dbReference type="KEGG" id="rcu:8285042"/>
<organism evidence="4 5">
    <name type="scientific">Ricinus communis</name>
    <name type="common">Castor bean</name>
    <dbReference type="NCBI Taxonomy" id="3988"/>
    <lineage>
        <taxon>Eukaryota</taxon>
        <taxon>Viridiplantae</taxon>
        <taxon>Streptophyta</taxon>
        <taxon>Embryophyta</taxon>
        <taxon>Tracheophyta</taxon>
        <taxon>Spermatophyta</taxon>
        <taxon>Magnoliopsida</taxon>
        <taxon>eudicotyledons</taxon>
        <taxon>Gunneridae</taxon>
        <taxon>Pentapetalae</taxon>
        <taxon>rosids</taxon>
        <taxon>fabids</taxon>
        <taxon>Malpighiales</taxon>
        <taxon>Euphorbiaceae</taxon>
        <taxon>Acalyphoideae</taxon>
        <taxon>Acalypheae</taxon>
        <taxon>Ricinus</taxon>
    </lineage>
</organism>
<dbReference type="AlphaFoldDB" id="B9SJB9"/>
<evidence type="ECO:0000313" key="4">
    <source>
        <dbReference type="EMBL" id="EEF36282.1"/>
    </source>
</evidence>
<dbReference type="PROSITE" id="PS00028">
    <property type="entry name" value="ZINC_FINGER_C2H2_1"/>
    <property type="match status" value="5"/>
</dbReference>
<dbReference type="SUPFAM" id="SSF57667">
    <property type="entry name" value="beta-beta-alpha zinc fingers"/>
    <property type="match status" value="3"/>
</dbReference>
<dbReference type="Proteomes" id="UP000008311">
    <property type="component" value="Unassembled WGS sequence"/>
</dbReference>
<gene>
    <name evidence="4" type="ORF">RCOM_0524660</name>
</gene>
<dbReference type="GO" id="GO:0008270">
    <property type="term" value="F:zinc ion binding"/>
    <property type="evidence" value="ECO:0007669"/>
    <property type="project" value="UniProtKB-KW"/>
</dbReference>
<feature type="domain" description="C2H2-type" evidence="3">
    <location>
        <begin position="409"/>
        <end position="436"/>
    </location>
</feature>
<dbReference type="EMBL" id="EQ973983">
    <property type="protein sequence ID" value="EEF36282.1"/>
    <property type="molecule type" value="Genomic_DNA"/>
</dbReference>
<feature type="compositionally biased region" description="Polar residues" evidence="2">
    <location>
        <begin position="305"/>
        <end position="315"/>
    </location>
</feature>
<dbReference type="STRING" id="3988.B9SJB9"/>
<dbReference type="InParanoid" id="B9SJB9"/>
<dbReference type="InterPro" id="IPR013087">
    <property type="entry name" value="Znf_C2H2_type"/>
</dbReference>
<evidence type="ECO:0000259" key="3">
    <source>
        <dbReference type="PROSITE" id="PS50157"/>
    </source>
</evidence>
<dbReference type="InterPro" id="IPR036236">
    <property type="entry name" value="Znf_C2H2_sf"/>
</dbReference>
<evidence type="ECO:0000313" key="5">
    <source>
        <dbReference type="Proteomes" id="UP000008311"/>
    </source>
</evidence>
<keyword evidence="5" id="KW-1185">Reference proteome</keyword>
<dbReference type="PANTHER" id="PTHR46869:SF9">
    <property type="entry name" value="C2H2-TYPE DOMAIN-CONTAINING PROTEIN"/>
    <property type="match status" value="1"/>
</dbReference>
<protein>
    <submittedName>
        <fullName evidence="4">Zinc finger protein, putative</fullName>
    </submittedName>
</protein>
<accession>B9SJB9</accession>
<dbReference type="Gene3D" id="3.30.160.60">
    <property type="entry name" value="Classic Zinc Finger"/>
    <property type="match status" value="2"/>
</dbReference>
<reference evidence="5" key="1">
    <citation type="journal article" date="2010" name="Nat. Biotechnol.">
        <title>Draft genome sequence of the oilseed species Ricinus communis.</title>
        <authorList>
            <person name="Chan A.P."/>
            <person name="Crabtree J."/>
            <person name="Zhao Q."/>
            <person name="Lorenzi H."/>
            <person name="Orvis J."/>
            <person name="Puiu D."/>
            <person name="Melake-Berhan A."/>
            <person name="Jones K.M."/>
            <person name="Redman J."/>
            <person name="Chen G."/>
            <person name="Cahoon E.B."/>
            <person name="Gedil M."/>
            <person name="Stanke M."/>
            <person name="Haas B.J."/>
            <person name="Wortman J.R."/>
            <person name="Fraser-Liggett C.M."/>
            <person name="Ravel J."/>
            <person name="Rabinowicz P.D."/>
        </authorList>
    </citation>
    <scope>NUCLEOTIDE SEQUENCE [LARGE SCALE GENOMIC DNA]</scope>
    <source>
        <strain evidence="5">cv. Hale</strain>
    </source>
</reference>
<feature type="domain" description="C2H2-type" evidence="3">
    <location>
        <begin position="494"/>
        <end position="521"/>
    </location>
</feature>
<evidence type="ECO:0000256" key="2">
    <source>
        <dbReference type="SAM" id="MobiDB-lite"/>
    </source>
</evidence>
<feature type="domain" description="C2H2-type" evidence="3">
    <location>
        <begin position="114"/>
        <end position="141"/>
    </location>
</feature>
<sequence>MEEDRKKKRHVCKLCNKSFLSGRILGGHMRTHRSRNSVEEDVILENSNMGDEGCYGLRENPKKSWKSSFLNDNDDSLLSVQESVECRVCGKQFESARSLHGHMRHHSVEERNGVRCKECGKGFKTVRSLTGHMRLHSLKNRVSNESRTSPGPNLVVIALPNAKTVNLVRRKRSNRTRCKVTSPNSSFSSLNESVSGFEIEHEVEEVALCLMMLSRGVYESGEFKSVGESMNTDSLSFEAKPLDESKQMGSSDGEIDVFDGDELVKKKKQRVEKFDSCASDSKNKTSEGSDCDRDMACTEEEKIQLESSTVNSYQPADSKRPEVGDECDWQLCDTEVEKVIHVEMDSSATESHSSQETREKVGLDLASLEHVIYTPSKKAVFDAEMGKDSCTEIICSTANFDDSKKKNQFQCRICSKMFLTHQALGGHQTLHRTSKSSAALKIDNCQEGIQTNSFPEKSDARSEAGKLDSIKNSVEQEEDGMTTTGYQLKKSKEHKCPICSKLFVSGQALGGHKRAHPAKAKEEQNMAMQQEVPGICEALDINLPAMIDTESNDEAGFKSCWTGTIYKHEPLLDVIAS</sequence>
<dbReference type="PROSITE" id="PS50157">
    <property type="entry name" value="ZINC_FINGER_C2H2_2"/>
    <property type="match status" value="5"/>
</dbReference>
<dbReference type="PANTHER" id="PTHR46869">
    <property type="entry name" value="C2H2-LIKE ZINC FINGER PROTEIN"/>
    <property type="match status" value="1"/>
</dbReference>
<dbReference type="SMART" id="SM00355">
    <property type="entry name" value="ZnF_C2H2"/>
    <property type="match status" value="5"/>
</dbReference>
<feature type="domain" description="C2H2-type" evidence="3">
    <location>
        <begin position="84"/>
        <end position="111"/>
    </location>
</feature>
<dbReference type="Pfam" id="PF13912">
    <property type="entry name" value="zf-C2H2_6"/>
    <property type="match status" value="5"/>
</dbReference>
<dbReference type="eggNOG" id="KOG1721">
    <property type="taxonomic scope" value="Eukaryota"/>
</dbReference>
<name>B9SJB9_RICCO</name>
<feature type="region of interest" description="Disordered" evidence="2">
    <location>
        <begin position="304"/>
        <end position="324"/>
    </location>
</feature>
<proteinExistence type="predicted"/>
<keyword evidence="1" id="KW-0863">Zinc-finger</keyword>
<dbReference type="OMA" id="REHKCRT"/>
<feature type="domain" description="C2H2-type" evidence="3">
    <location>
        <begin position="10"/>
        <end position="37"/>
    </location>
</feature>